<dbReference type="EMBL" id="VYQB01000007">
    <property type="protein sequence ID" value="KAA9016876.1"/>
    <property type="molecule type" value="Genomic_DNA"/>
</dbReference>
<evidence type="ECO:0000313" key="1">
    <source>
        <dbReference type="EMBL" id="KAA9016876.1"/>
    </source>
</evidence>
<evidence type="ECO:0008006" key="5">
    <source>
        <dbReference type="Google" id="ProtNLM"/>
    </source>
</evidence>
<evidence type="ECO:0000313" key="4">
    <source>
        <dbReference type="Proteomes" id="UP000326364"/>
    </source>
</evidence>
<dbReference type="EMBL" id="VYQA01000007">
    <property type="protein sequence ID" value="KAA9029855.1"/>
    <property type="molecule type" value="Genomic_DNA"/>
</dbReference>
<evidence type="ECO:0000313" key="3">
    <source>
        <dbReference type="Proteomes" id="UP000325933"/>
    </source>
</evidence>
<comment type="caution">
    <text evidence="2">The sequence shown here is derived from an EMBL/GenBank/DDBJ whole genome shotgun (WGS) entry which is preliminary data.</text>
</comment>
<proteinExistence type="predicted"/>
<keyword evidence="4" id="KW-1185">Reference proteome</keyword>
<name>A0A5J5I1Q2_9SPHN</name>
<accession>A0A5J5I1Q2</accession>
<organism evidence="2 3">
    <name type="scientific">Sphingobium limneticum</name>
    <dbReference type="NCBI Taxonomy" id="1007511"/>
    <lineage>
        <taxon>Bacteria</taxon>
        <taxon>Pseudomonadati</taxon>
        <taxon>Pseudomonadota</taxon>
        <taxon>Alphaproteobacteria</taxon>
        <taxon>Sphingomonadales</taxon>
        <taxon>Sphingomonadaceae</taxon>
        <taxon>Sphingobium</taxon>
    </lineage>
</organism>
<dbReference type="Proteomes" id="UP000325933">
    <property type="component" value="Unassembled WGS sequence"/>
</dbReference>
<dbReference type="AlphaFoldDB" id="A0A5J5I1Q2"/>
<evidence type="ECO:0000313" key="2">
    <source>
        <dbReference type="EMBL" id="KAA9029855.1"/>
    </source>
</evidence>
<sequence length="319" mass="36048">MTVSTANTSIMPTPITPAEVRYIKLGDGGRWAKSSLEEGKVAFGYHSIPHDACQTEDWSKVRRLLADRKSEGAKTAGVNEVAAFYEMGEDCLWVTFGYGHLWWCFAKEEVVWLGEWDDGGPSRYRPTVDGWRNTDIHGKPLKIANLSSNLTQTANFRATICTVGAQDYLLRKINGVTEPVVIRAAETRAEMIKVATDMIRDLHWKDFETLADLIFARSGWQRSTPVGETLPDVDLLMEQPTTSETAFVQVKSRANQAVLDDYLDRFRRSGYDRFFFVCHTKARSLSMPDEPRLHLFEGERLADAAVKNGLFDWLVERSG</sequence>
<reference evidence="3 4" key="1">
    <citation type="submission" date="2019-09" db="EMBL/GenBank/DDBJ databases">
        <authorList>
            <person name="Feng G."/>
        </authorList>
    </citation>
    <scope>NUCLEOTIDE SEQUENCE [LARGE SCALE GENOMIC DNA]</scope>
    <source>
        <strain evidence="2 3">KACC 19283</strain>
        <strain evidence="1 4">KACC 19284</strain>
    </source>
</reference>
<gene>
    <name evidence="2" type="ORF">F4U95_11610</name>
    <name evidence="1" type="ORF">F4U96_11665</name>
</gene>
<protein>
    <recommendedName>
        <fullName evidence="5">Restriction endonuclease type IV Mrr domain-containing protein</fullName>
    </recommendedName>
</protein>
<dbReference type="Proteomes" id="UP000326364">
    <property type="component" value="Unassembled WGS sequence"/>
</dbReference>